<dbReference type="EMBL" id="AWSO01000351">
    <property type="protein sequence ID" value="ESK91389.1"/>
    <property type="molecule type" value="Genomic_DNA"/>
</dbReference>
<dbReference type="KEGG" id="mrr:Moror_2736"/>
<evidence type="ECO:0000256" key="1">
    <source>
        <dbReference type="SAM" id="MobiDB-lite"/>
    </source>
</evidence>
<feature type="compositionally biased region" description="Low complexity" evidence="1">
    <location>
        <begin position="62"/>
        <end position="73"/>
    </location>
</feature>
<dbReference type="OrthoDB" id="3265817at2759"/>
<feature type="compositionally biased region" description="Low complexity" evidence="1">
    <location>
        <begin position="104"/>
        <end position="123"/>
    </location>
</feature>
<dbReference type="HOGENOM" id="CLU_758848_0_0_1"/>
<proteinExistence type="predicted"/>
<feature type="compositionally biased region" description="Basic and acidic residues" evidence="1">
    <location>
        <begin position="87"/>
        <end position="97"/>
    </location>
</feature>
<sequence>MAVVNGNQNNNIELNSESTNEQKEDSLGAEPKSARKRAFLLNGTSKGDGDIAPPSPPPTLPPSVSSSPSLSPSGSPPPPSGSDEEEEKKLELEEATHGKRGFKASSTESGSSSSATNSTESTTIVPDNEASKSSPDLTTRNPNGLHPDSYPPLPPIPTSEAALARPRPPAARRSKSTGILNYPAGHPRSRASSLPVGAQGEEPVQGRLHSASCSSSSLNVKFAPLPQLAPRKRKSNTPLGVAARGQMMRQRRARMMGENPDAHPQPNEEMEDPFVALGRMVKGAWKKMSKGKKGAGKENEEVGAVTNTDSNAGPAQVQLHVGEQASGNSASLDSAHQSPTVTNRANDEKDTREVTGAAGHSEPLQ</sequence>
<dbReference type="Proteomes" id="UP000017559">
    <property type="component" value="Unassembled WGS sequence"/>
</dbReference>
<reference evidence="2 3" key="1">
    <citation type="journal article" date="2014" name="BMC Genomics">
        <title>Genome and secretome analysis of the hemibiotrophic fungal pathogen, Moniliophthora roreri, which causes frosty pod rot disease of cacao: mechanisms of the biotrophic and necrotrophic phases.</title>
        <authorList>
            <person name="Meinhardt L.W."/>
            <person name="Costa G.G.L."/>
            <person name="Thomazella D.P.T."/>
            <person name="Teixeira P.J.P.L."/>
            <person name="Carazzolle M.F."/>
            <person name="Schuster S.C."/>
            <person name="Carlson J.E."/>
            <person name="Guiltinan M.J."/>
            <person name="Mieczkowski P."/>
            <person name="Farmer A."/>
            <person name="Ramaraj T."/>
            <person name="Crozier J."/>
            <person name="Davis R.E."/>
            <person name="Shao J."/>
            <person name="Melnick R.L."/>
            <person name="Pereira G.A.G."/>
            <person name="Bailey B.A."/>
        </authorList>
    </citation>
    <scope>NUCLEOTIDE SEQUENCE [LARGE SCALE GENOMIC DNA]</scope>
    <source>
        <strain evidence="2 3">MCA 2997</strain>
    </source>
</reference>
<evidence type="ECO:0000313" key="3">
    <source>
        <dbReference type="Proteomes" id="UP000017559"/>
    </source>
</evidence>
<protein>
    <submittedName>
        <fullName evidence="2">Uncharacterized protein</fullName>
    </submittedName>
</protein>
<feature type="region of interest" description="Disordered" evidence="1">
    <location>
        <begin position="1"/>
        <end position="248"/>
    </location>
</feature>
<dbReference type="AlphaFoldDB" id="V2YI67"/>
<feature type="compositionally biased region" description="Polar residues" evidence="1">
    <location>
        <begin position="131"/>
        <end position="142"/>
    </location>
</feature>
<comment type="caution">
    <text evidence="2">The sequence shown here is derived from an EMBL/GenBank/DDBJ whole genome shotgun (WGS) entry which is preliminary data.</text>
</comment>
<name>V2YI67_MONRO</name>
<feature type="region of interest" description="Disordered" evidence="1">
    <location>
        <begin position="286"/>
        <end position="365"/>
    </location>
</feature>
<accession>V2YI67</accession>
<feature type="compositionally biased region" description="Polar residues" evidence="1">
    <location>
        <begin position="325"/>
        <end position="344"/>
    </location>
</feature>
<organism evidence="2 3">
    <name type="scientific">Moniliophthora roreri (strain MCA 2997)</name>
    <name type="common">Cocoa frosty pod rot fungus</name>
    <name type="synonym">Crinipellis roreri</name>
    <dbReference type="NCBI Taxonomy" id="1381753"/>
    <lineage>
        <taxon>Eukaryota</taxon>
        <taxon>Fungi</taxon>
        <taxon>Dikarya</taxon>
        <taxon>Basidiomycota</taxon>
        <taxon>Agaricomycotina</taxon>
        <taxon>Agaricomycetes</taxon>
        <taxon>Agaricomycetidae</taxon>
        <taxon>Agaricales</taxon>
        <taxon>Marasmiineae</taxon>
        <taxon>Marasmiaceae</taxon>
        <taxon>Moniliophthora</taxon>
    </lineage>
</organism>
<gene>
    <name evidence="2" type="ORF">Moror_2736</name>
</gene>
<keyword evidence="3" id="KW-1185">Reference proteome</keyword>
<feature type="compositionally biased region" description="Polar residues" evidence="1">
    <location>
        <begin position="1"/>
        <end position="19"/>
    </location>
</feature>
<evidence type="ECO:0000313" key="2">
    <source>
        <dbReference type="EMBL" id="ESK91389.1"/>
    </source>
</evidence>